<evidence type="ECO:0000256" key="1">
    <source>
        <dbReference type="SAM" id="MobiDB-lite"/>
    </source>
</evidence>
<proteinExistence type="predicted"/>
<feature type="compositionally biased region" description="Low complexity" evidence="1">
    <location>
        <begin position="7"/>
        <end position="26"/>
    </location>
</feature>
<accession>A0A232EIW1</accession>
<gene>
    <name evidence="3" type="ORF">TSAR_004955</name>
</gene>
<dbReference type="Proteomes" id="UP000215335">
    <property type="component" value="Unassembled WGS sequence"/>
</dbReference>
<evidence type="ECO:0000259" key="2">
    <source>
        <dbReference type="Pfam" id="PF23055"/>
    </source>
</evidence>
<comment type="caution">
    <text evidence="3">The sequence shown here is derived from an EMBL/GenBank/DDBJ whole genome shotgun (WGS) entry which is preliminary data.</text>
</comment>
<dbReference type="Pfam" id="PF23055">
    <property type="entry name" value="DUF7041"/>
    <property type="match status" value="1"/>
</dbReference>
<protein>
    <recommendedName>
        <fullName evidence="2">DUF7041 domain-containing protein</fullName>
    </recommendedName>
</protein>
<name>A0A232EIW1_9HYME</name>
<sequence length="162" mass="17514">MTNTMISGTTSTTGVTTPTATTGVTTPTATTVATEAAVNTSITQTLMELVLITPSLISHLTWSVPFSALTLIRAQKFFRRSFPLASKCKLGFRAPVLIPNEPELWFTQFEQNLANAGITTETTKFSYLAKIQHKIMEQLRTAQPAGQFQIAAAEPAPNPAIE</sequence>
<organism evidence="3 4">
    <name type="scientific">Trichomalopsis sarcophagae</name>
    <dbReference type="NCBI Taxonomy" id="543379"/>
    <lineage>
        <taxon>Eukaryota</taxon>
        <taxon>Metazoa</taxon>
        <taxon>Ecdysozoa</taxon>
        <taxon>Arthropoda</taxon>
        <taxon>Hexapoda</taxon>
        <taxon>Insecta</taxon>
        <taxon>Pterygota</taxon>
        <taxon>Neoptera</taxon>
        <taxon>Endopterygota</taxon>
        <taxon>Hymenoptera</taxon>
        <taxon>Apocrita</taxon>
        <taxon>Proctotrupomorpha</taxon>
        <taxon>Chalcidoidea</taxon>
        <taxon>Pteromalidae</taxon>
        <taxon>Pteromalinae</taxon>
        <taxon>Trichomalopsis</taxon>
    </lineage>
</organism>
<feature type="domain" description="DUF7041" evidence="2">
    <location>
        <begin position="95"/>
        <end position="140"/>
    </location>
</feature>
<dbReference type="InterPro" id="IPR055469">
    <property type="entry name" value="DUF7041"/>
</dbReference>
<evidence type="ECO:0000313" key="4">
    <source>
        <dbReference type="Proteomes" id="UP000215335"/>
    </source>
</evidence>
<feature type="region of interest" description="Disordered" evidence="1">
    <location>
        <begin position="1"/>
        <end position="26"/>
    </location>
</feature>
<keyword evidence="4" id="KW-1185">Reference proteome</keyword>
<evidence type="ECO:0000313" key="3">
    <source>
        <dbReference type="EMBL" id="OXU18251.1"/>
    </source>
</evidence>
<dbReference type="EMBL" id="NNAY01004168">
    <property type="protein sequence ID" value="OXU18251.1"/>
    <property type="molecule type" value="Genomic_DNA"/>
</dbReference>
<dbReference type="AlphaFoldDB" id="A0A232EIW1"/>
<reference evidence="3 4" key="1">
    <citation type="journal article" date="2017" name="Curr. Biol.">
        <title>The Evolution of Venom by Co-option of Single-Copy Genes.</title>
        <authorList>
            <person name="Martinson E.O."/>
            <person name="Mrinalini"/>
            <person name="Kelkar Y.D."/>
            <person name="Chang C.H."/>
            <person name="Werren J.H."/>
        </authorList>
    </citation>
    <scope>NUCLEOTIDE SEQUENCE [LARGE SCALE GENOMIC DNA]</scope>
    <source>
        <strain evidence="3 4">Alberta</strain>
        <tissue evidence="3">Whole body</tissue>
    </source>
</reference>